<dbReference type="Gene3D" id="3.30.70.660">
    <property type="entry name" value="Pseudouridine synthase I, catalytic domain, C-terminal subdomain"/>
    <property type="match status" value="1"/>
</dbReference>
<evidence type="ECO:0000256" key="1">
    <source>
        <dbReference type="ARBA" id="ARBA00009375"/>
    </source>
</evidence>
<evidence type="ECO:0000313" key="5">
    <source>
        <dbReference type="EMBL" id="SVA86054.1"/>
    </source>
</evidence>
<feature type="domain" description="Pseudouridine synthase I TruA alpha/beta" evidence="4">
    <location>
        <begin position="150"/>
        <end position="250"/>
    </location>
</feature>
<dbReference type="FunFam" id="3.30.70.580:FF:000001">
    <property type="entry name" value="tRNA pseudouridine synthase A"/>
    <property type="match status" value="1"/>
</dbReference>
<dbReference type="Gene3D" id="3.30.70.580">
    <property type="entry name" value="Pseudouridine synthase I, catalytic domain, N-terminal subdomain"/>
    <property type="match status" value="1"/>
</dbReference>
<dbReference type="InterPro" id="IPR001406">
    <property type="entry name" value="PsdUridine_synth_TruA"/>
</dbReference>
<dbReference type="InterPro" id="IPR020094">
    <property type="entry name" value="TruA/RsuA/RluB/E/F_N"/>
</dbReference>
<dbReference type="Pfam" id="PF01416">
    <property type="entry name" value="PseudoU_synth_1"/>
    <property type="match status" value="2"/>
</dbReference>
<gene>
    <name evidence="5" type="ORF">METZ01_LOCUS138908</name>
</gene>
<dbReference type="AlphaFoldDB" id="A0A381ZA97"/>
<dbReference type="PANTHER" id="PTHR11142:SF0">
    <property type="entry name" value="TRNA PSEUDOURIDINE SYNTHASE-LIKE 1"/>
    <property type="match status" value="1"/>
</dbReference>
<feature type="domain" description="Pseudouridine synthase I TruA alpha/beta" evidence="4">
    <location>
        <begin position="10"/>
        <end position="109"/>
    </location>
</feature>
<reference evidence="5" key="1">
    <citation type="submission" date="2018-05" db="EMBL/GenBank/DDBJ databases">
        <authorList>
            <person name="Lanie J.A."/>
            <person name="Ng W.-L."/>
            <person name="Kazmierczak K.M."/>
            <person name="Andrzejewski T.M."/>
            <person name="Davidsen T.M."/>
            <person name="Wayne K.J."/>
            <person name="Tettelin H."/>
            <person name="Glass J.I."/>
            <person name="Rusch D."/>
            <person name="Podicherti R."/>
            <person name="Tsui H.-C.T."/>
            <person name="Winkler M.E."/>
        </authorList>
    </citation>
    <scope>NUCLEOTIDE SEQUENCE</scope>
</reference>
<evidence type="ECO:0000256" key="2">
    <source>
        <dbReference type="ARBA" id="ARBA00022694"/>
    </source>
</evidence>
<dbReference type="PANTHER" id="PTHR11142">
    <property type="entry name" value="PSEUDOURIDYLATE SYNTHASE"/>
    <property type="match status" value="1"/>
</dbReference>
<keyword evidence="2" id="KW-0819">tRNA processing</keyword>
<dbReference type="InterPro" id="IPR020103">
    <property type="entry name" value="PsdUridine_synth_cat_dom_sf"/>
</dbReference>
<dbReference type="GO" id="GO:0003723">
    <property type="term" value="F:RNA binding"/>
    <property type="evidence" value="ECO:0007669"/>
    <property type="project" value="InterPro"/>
</dbReference>
<dbReference type="GO" id="GO:0009982">
    <property type="term" value="F:pseudouridine synthase activity"/>
    <property type="evidence" value="ECO:0007669"/>
    <property type="project" value="InterPro"/>
</dbReference>
<dbReference type="CDD" id="cd02570">
    <property type="entry name" value="PseudoU_synth_EcTruA"/>
    <property type="match status" value="1"/>
</dbReference>
<dbReference type="NCBIfam" id="TIGR00071">
    <property type="entry name" value="hisT_truA"/>
    <property type="match status" value="1"/>
</dbReference>
<name>A0A381ZA97_9ZZZZ</name>
<dbReference type="HAMAP" id="MF_00171">
    <property type="entry name" value="TruA"/>
    <property type="match status" value="1"/>
</dbReference>
<protein>
    <recommendedName>
        <fullName evidence="4">Pseudouridine synthase I TruA alpha/beta domain-containing protein</fullName>
    </recommendedName>
</protein>
<evidence type="ECO:0000259" key="4">
    <source>
        <dbReference type="Pfam" id="PF01416"/>
    </source>
</evidence>
<dbReference type="InterPro" id="IPR020097">
    <property type="entry name" value="PsdUridine_synth_TruA_a/b_dom"/>
</dbReference>
<organism evidence="5">
    <name type="scientific">marine metagenome</name>
    <dbReference type="NCBI Taxonomy" id="408172"/>
    <lineage>
        <taxon>unclassified sequences</taxon>
        <taxon>metagenomes</taxon>
        <taxon>ecological metagenomes</taxon>
    </lineage>
</organism>
<dbReference type="InterPro" id="IPR020095">
    <property type="entry name" value="PsdUridine_synth_TruA_C"/>
</dbReference>
<dbReference type="GO" id="GO:0031119">
    <property type="term" value="P:tRNA pseudouridine synthesis"/>
    <property type="evidence" value="ECO:0007669"/>
    <property type="project" value="TreeGrafter"/>
</dbReference>
<proteinExistence type="inferred from homology"/>
<accession>A0A381ZA97</accession>
<dbReference type="EMBL" id="UINC01020508">
    <property type="protein sequence ID" value="SVA86054.1"/>
    <property type="molecule type" value="Genomic_DNA"/>
</dbReference>
<evidence type="ECO:0000256" key="3">
    <source>
        <dbReference type="ARBA" id="ARBA00023235"/>
    </source>
</evidence>
<keyword evidence="3" id="KW-0413">Isomerase</keyword>
<comment type="similarity">
    <text evidence="1">Belongs to the tRNA pseudouridine synthase TruA family.</text>
</comment>
<sequence>MDHLKLKLTVAYDGTHYKGWQLQKNGMTVQQRIEEALRRLFPSVKRIHSSSRTDTGVHARGMVAHVEVLKVEYRIEERKLRLALNAFLPGDVRVMEAKRVPMTFHARFDASAKQYRYQVWNHPVMDPLQIKTAWHVPRELDLDRMRRGAGHFVGKRDFRAFAVKREYEMRSTIRTVTGCKLYKNGSLLTWVIEGDGFLYKMCRGIVGTLVEVGNGKLKPGDVRDILRSCDRARAGVTAPPHGLVLWKVHYRKGKARR</sequence>
<dbReference type="SUPFAM" id="SSF55120">
    <property type="entry name" value="Pseudouridine synthase"/>
    <property type="match status" value="1"/>
</dbReference>
<dbReference type="PIRSF" id="PIRSF001430">
    <property type="entry name" value="tRNA_psdUrid_synth"/>
    <property type="match status" value="1"/>
</dbReference>